<dbReference type="SUPFAM" id="SSF103473">
    <property type="entry name" value="MFS general substrate transporter"/>
    <property type="match status" value="1"/>
</dbReference>
<dbReference type="InterPro" id="IPR036259">
    <property type="entry name" value="MFS_trans_sf"/>
</dbReference>
<dbReference type="PROSITE" id="PS50850">
    <property type="entry name" value="MFS"/>
    <property type="match status" value="1"/>
</dbReference>
<feature type="transmembrane region" description="Helical" evidence="7">
    <location>
        <begin position="105"/>
        <end position="122"/>
    </location>
</feature>
<evidence type="ECO:0000256" key="4">
    <source>
        <dbReference type="ARBA" id="ARBA00022692"/>
    </source>
</evidence>
<feature type="transmembrane region" description="Helical" evidence="7">
    <location>
        <begin position="80"/>
        <end position="99"/>
    </location>
</feature>
<keyword evidence="5 7" id="KW-1133">Transmembrane helix</keyword>
<evidence type="ECO:0000256" key="3">
    <source>
        <dbReference type="ARBA" id="ARBA00022475"/>
    </source>
</evidence>
<proteinExistence type="predicted"/>
<feature type="transmembrane region" description="Helical" evidence="7">
    <location>
        <begin position="50"/>
        <end position="68"/>
    </location>
</feature>
<reference evidence="9" key="1">
    <citation type="submission" date="2019-08" db="EMBL/GenBank/DDBJ databases">
        <authorList>
            <person name="Kucharzyk K."/>
            <person name="Murdoch R.W."/>
            <person name="Higgins S."/>
            <person name="Loffler F."/>
        </authorList>
    </citation>
    <scope>NUCLEOTIDE SEQUENCE</scope>
</reference>
<dbReference type="InterPro" id="IPR011701">
    <property type="entry name" value="MFS"/>
</dbReference>
<protein>
    <recommendedName>
        <fullName evidence="8">Major facilitator superfamily (MFS) profile domain-containing protein</fullName>
    </recommendedName>
</protein>
<dbReference type="InterPro" id="IPR020846">
    <property type="entry name" value="MFS_dom"/>
</dbReference>
<keyword evidence="4 7" id="KW-0812">Transmembrane</keyword>
<feature type="domain" description="Major facilitator superfamily (MFS) profile" evidence="8">
    <location>
        <begin position="9"/>
        <end position="421"/>
    </location>
</feature>
<sequence length="431" mass="46664">MQPKQQTKLGANNWIAVVLLAFSGQIAWVIENNWFNTFVNDVISPNPKVISLMVALSAVTATLTTLIMGTLSDRLGKRKAIILVSYILWGISTIVFPVAGSIRSATGAIVAVIVLDCVMTFFGSTANDASFNAWLTNVTDETNRGTVSGVTELFPLLATVVTTVISGILIEKVGYTLFFVSMGALVVVCGLVGGLLMKEAVFVREKKGGFWKQVFSGFSIKAVRENRMLFSLYVCVLMFAIAEQICMPYQIIYYTKTLGYSYSTIGLYLGLMVLLSGVAGVFFGRLVDKVGKPKLMLAALFTSALGFLLVAFARNLVFLCVAIFVMAFGLVSKLIVSGAWIKDLTPPSQAGQFQGIRMIFWVLLPMVIGPFIGERIISTFGQAVVVDGKAGFLPTYLIFIAASAATLLAIFPVMRVIKNASHPAEESKPEE</sequence>
<evidence type="ECO:0000256" key="1">
    <source>
        <dbReference type="ARBA" id="ARBA00004651"/>
    </source>
</evidence>
<feature type="transmembrane region" description="Helical" evidence="7">
    <location>
        <begin position="393"/>
        <end position="413"/>
    </location>
</feature>
<feature type="transmembrane region" description="Helical" evidence="7">
    <location>
        <begin position="176"/>
        <end position="197"/>
    </location>
</feature>
<accession>A0A644XGB1</accession>
<evidence type="ECO:0000256" key="5">
    <source>
        <dbReference type="ARBA" id="ARBA00022989"/>
    </source>
</evidence>
<dbReference type="EMBL" id="VSSQ01002414">
    <property type="protein sequence ID" value="MPM15262.1"/>
    <property type="molecule type" value="Genomic_DNA"/>
</dbReference>
<dbReference type="GO" id="GO:0005886">
    <property type="term" value="C:plasma membrane"/>
    <property type="evidence" value="ECO:0007669"/>
    <property type="project" value="UniProtKB-SubCell"/>
</dbReference>
<keyword evidence="6 7" id="KW-0472">Membrane</keyword>
<feature type="transmembrane region" description="Helical" evidence="7">
    <location>
        <begin position="230"/>
        <end position="253"/>
    </location>
</feature>
<evidence type="ECO:0000259" key="8">
    <source>
        <dbReference type="PROSITE" id="PS50850"/>
    </source>
</evidence>
<dbReference type="Pfam" id="PF07690">
    <property type="entry name" value="MFS_1"/>
    <property type="match status" value="1"/>
</dbReference>
<evidence type="ECO:0000256" key="2">
    <source>
        <dbReference type="ARBA" id="ARBA00022448"/>
    </source>
</evidence>
<comment type="caution">
    <text evidence="9">The sequence shown here is derived from an EMBL/GenBank/DDBJ whole genome shotgun (WGS) entry which is preliminary data.</text>
</comment>
<dbReference type="AlphaFoldDB" id="A0A644XGB1"/>
<evidence type="ECO:0000256" key="7">
    <source>
        <dbReference type="SAM" id="Phobius"/>
    </source>
</evidence>
<keyword evidence="2" id="KW-0813">Transport</keyword>
<feature type="transmembrane region" description="Helical" evidence="7">
    <location>
        <begin position="153"/>
        <end position="170"/>
    </location>
</feature>
<dbReference type="PANTHER" id="PTHR23517">
    <property type="entry name" value="RESISTANCE PROTEIN MDTM, PUTATIVE-RELATED-RELATED"/>
    <property type="match status" value="1"/>
</dbReference>
<dbReference type="Gene3D" id="1.20.1250.20">
    <property type="entry name" value="MFS general substrate transporter like domains"/>
    <property type="match status" value="2"/>
</dbReference>
<feature type="transmembrane region" description="Helical" evidence="7">
    <location>
        <begin position="265"/>
        <end position="283"/>
    </location>
</feature>
<organism evidence="9">
    <name type="scientific">bioreactor metagenome</name>
    <dbReference type="NCBI Taxonomy" id="1076179"/>
    <lineage>
        <taxon>unclassified sequences</taxon>
        <taxon>metagenomes</taxon>
        <taxon>ecological metagenomes</taxon>
    </lineage>
</organism>
<keyword evidence="3" id="KW-1003">Cell membrane</keyword>
<dbReference type="GO" id="GO:0022857">
    <property type="term" value="F:transmembrane transporter activity"/>
    <property type="evidence" value="ECO:0007669"/>
    <property type="project" value="InterPro"/>
</dbReference>
<comment type="subcellular location">
    <subcellularLocation>
        <location evidence="1">Cell membrane</location>
        <topology evidence="1">Multi-pass membrane protein</topology>
    </subcellularLocation>
</comment>
<name>A0A644XGB1_9ZZZZ</name>
<gene>
    <name evidence="9" type="ORF">SDC9_61630</name>
</gene>
<evidence type="ECO:0000256" key="6">
    <source>
        <dbReference type="ARBA" id="ARBA00023136"/>
    </source>
</evidence>
<feature type="transmembrane region" description="Helical" evidence="7">
    <location>
        <begin position="12"/>
        <end position="30"/>
    </location>
</feature>
<dbReference type="InterPro" id="IPR050171">
    <property type="entry name" value="MFS_Transporters"/>
</dbReference>
<dbReference type="PANTHER" id="PTHR23517:SF2">
    <property type="entry name" value="MULTIDRUG RESISTANCE PROTEIN MDTH"/>
    <property type="match status" value="1"/>
</dbReference>
<evidence type="ECO:0000313" key="9">
    <source>
        <dbReference type="EMBL" id="MPM15262.1"/>
    </source>
</evidence>
<feature type="transmembrane region" description="Helical" evidence="7">
    <location>
        <begin position="353"/>
        <end position="373"/>
    </location>
</feature>
<feature type="transmembrane region" description="Helical" evidence="7">
    <location>
        <begin position="295"/>
        <end position="313"/>
    </location>
</feature>
<feature type="transmembrane region" description="Helical" evidence="7">
    <location>
        <begin position="319"/>
        <end position="341"/>
    </location>
</feature>